<proteinExistence type="inferred from homology"/>
<dbReference type="HAMAP" id="MF_01057">
    <property type="entry name" value="tRNA_methyltr_TrmB"/>
    <property type="match status" value="1"/>
</dbReference>
<reference evidence="8 9" key="2">
    <citation type="submission" date="2019-05" db="EMBL/GenBank/DDBJ databases">
        <title>Genome evolution of the obligate endosymbiont Buchnera aphidicola.</title>
        <authorList>
            <person name="Moran N.A."/>
        </authorList>
    </citation>
    <scope>NUCLEOTIDE SEQUENCE [LARGE SCALE GENOMIC DNA]</scope>
    <source>
        <strain evidence="8 9">Tca</strain>
    </source>
</reference>
<evidence type="ECO:0000256" key="6">
    <source>
        <dbReference type="ARBA" id="ARBA00022694"/>
    </source>
</evidence>
<protein>
    <recommendedName>
        <fullName evidence="7">tRNA (guanine-N(7)-)-methyltransferase</fullName>
        <ecNumber evidence="7">2.1.1.33</ecNumber>
    </recommendedName>
    <alternativeName>
        <fullName evidence="7">tRNA (guanine(46)-N(7))-methyltransferase</fullName>
    </alternativeName>
    <alternativeName>
        <fullName evidence="7">tRNA(m7G46)-methyltransferase</fullName>
    </alternativeName>
</protein>
<feature type="binding site" evidence="7">
    <location>
        <position position="93"/>
    </location>
    <ligand>
        <name>S-adenosyl-L-methionine</name>
        <dbReference type="ChEBI" id="CHEBI:59789"/>
    </ligand>
</feature>
<keyword evidence="3 7" id="KW-0489">Methyltransferase</keyword>
<reference evidence="8 9" key="1">
    <citation type="submission" date="2018-12" db="EMBL/GenBank/DDBJ databases">
        <authorList>
            <person name="Chong R.A."/>
        </authorList>
    </citation>
    <scope>NUCLEOTIDE SEQUENCE [LARGE SCALE GENOMIC DNA]</scope>
    <source>
        <strain evidence="8 9">Tca</strain>
    </source>
</reference>
<evidence type="ECO:0000256" key="5">
    <source>
        <dbReference type="ARBA" id="ARBA00022691"/>
    </source>
</evidence>
<dbReference type="RefSeq" id="WP_158353812.1">
    <property type="nucleotide sequence ID" value="NZ_CP034852.1"/>
</dbReference>
<dbReference type="InterPro" id="IPR003358">
    <property type="entry name" value="tRNA_(Gua-N-7)_MeTrfase_Trmb"/>
</dbReference>
<comment type="similarity">
    <text evidence="7">Belongs to the class I-like SAM-binding methyltransferase superfamily. TrmB family.</text>
</comment>
<dbReference type="GO" id="GO:0008176">
    <property type="term" value="F:tRNA (guanine(46)-N7)-methyltransferase activity"/>
    <property type="evidence" value="ECO:0007669"/>
    <property type="project" value="UniProtKB-UniRule"/>
</dbReference>
<feature type="binding site" evidence="7">
    <location>
        <position position="68"/>
    </location>
    <ligand>
        <name>S-adenosyl-L-methionine</name>
        <dbReference type="ChEBI" id="CHEBI:59789"/>
    </ligand>
</feature>
<dbReference type="OrthoDB" id="9802090at2"/>
<evidence type="ECO:0000256" key="7">
    <source>
        <dbReference type="HAMAP-Rule" id="MF_01057"/>
    </source>
</evidence>
<evidence type="ECO:0000313" key="8">
    <source>
        <dbReference type="EMBL" id="QCI26951.1"/>
    </source>
</evidence>
<accession>A0A4D6YJZ8</accession>
<dbReference type="UniPathway" id="UPA00989"/>
<evidence type="ECO:0000256" key="3">
    <source>
        <dbReference type="ARBA" id="ARBA00022603"/>
    </source>
</evidence>
<keyword evidence="4 7" id="KW-0808">Transferase</keyword>
<dbReference type="Pfam" id="PF02390">
    <property type="entry name" value="Methyltransf_4"/>
    <property type="match status" value="1"/>
</dbReference>
<comment type="function">
    <text evidence="2 7">Catalyzes the formation of N(7)-methylguanine at position 46 (m7G46) in tRNA.</text>
</comment>
<dbReference type="Gene3D" id="3.40.50.150">
    <property type="entry name" value="Vaccinia Virus protein VP39"/>
    <property type="match status" value="1"/>
</dbReference>
<dbReference type="InterPro" id="IPR055361">
    <property type="entry name" value="tRNA_methyltr_TrmB_bact"/>
</dbReference>
<keyword evidence="9" id="KW-1185">Reference proteome</keyword>
<gene>
    <name evidence="7 8" type="primary">trmB</name>
    <name evidence="8" type="ORF">D9V80_02220</name>
</gene>
<dbReference type="PANTHER" id="PTHR23417:SF14">
    <property type="entry name" value="PENTACOTRIPEPTIDE-REPEAT REGION OF PRORP DOMAIN-CONTAINING PROTEIN"/>
    <property type="match status" value="1"/>
</dbReference>
<evidence type="ECO:0000256" key="1">
    <source>
        <dbReference type="ARBA" id="ARBA00000142"/>
    </source>
</evidence>
<feature type="binding site" evidence="7">
    <location>
        <position position="120"/>
    </location>
    <ligand>
        <name>S-adenosyl-L-methionine</name>
        <dbReference type="ChEBI" id="CHEBI:59789"/>
    </ligand>
</feature>
<organism evidence="8 9">
    <name type="scientific">Buchnera aphidicola</name>
    <name type="common">Thelaxes californica</name>
    <dbReference type="NCBI Taxonomy" id="1315998"/>
    <lineage>
        <taxon>Bacteria</taxon>
        <taxon>Pseudomonadati</taxon>
        <taxon>Pseudomonadota</taxon>
        <taxon>Gammaproteobacteria</taxon>
        <taxon>Enterobacterales</taxon>
        <taxon>Erwiniaceae</taxon>
        <taxon>Buchnera</taxon>
    </lineage>
</organism>
<comment type="caution">
    <text evidence="7">Lacks conserved residue(s) required for the propagation of feature annotation.</text>
</comment>
<feature type="binding site" evidence="7">
    <location>
        <position position="143"/>
    </location>
    <ligand>
        <name>S-adenosyl-L-methionine</name>
        <dbReference type="ChEBI" id="CHEBI:59789"/>
    </ligand>
</feature>
<dbReference type="GO" id="GO:0043527">
    <property type="term" value="C:tRNA methyltransferase complex"/>
    <property type="evidence" value="ECO:0007669"/>
    <property type="project" value="TreeGrafter"/>
</dbReference>
<comment type="subunit">
    <text evidence="7">Monomer.</text>
</comment>
<keyword evidence="5 7" id="KW-0949">S-adenosyl-L-methionine</keyword>
<dbReference type="Proteomes" id="UP000298782">
    <property type="component" value="Chromosome"/>
</dbReference>
<evidence type="ECO:0000256" key="4">
    <source>
        <dbReference type="ARBA" id="ARBA00022679"/>
    </source>
</evidence>
<feature type="binding site" evidence="7">
    <location>
        <position position="147"/>
    </location>
    <ligand>
        <name>substrate</name>
    </ligand>
</feature>
<sequence>MKNIIVPKYTDSGMFIKEIRSFVIRKKKIKNLNIVKFNQYWNLYGIDFTTNKYLKNIFFKKNNPIILEIGFGNGIDLIKESIMHENINYLGIEVYFSGLFSCLKNIFQKKIQNLKVIYHDAKEVLEYMVVKRTLNKVRIFFPDPWNKKKHRKRRLINKSFLLLLYIKLVDKGKIHILTDSENYIQEIINNIILINKVNCIFFFKLKKLFFSKNIETTFLKKCVSKKNSFFSLKIFKI</sequence>
<dbReference type="AlphaFoldDB" id="A0A4D6YJZ8"/>
<dbReference type="PANTHER" id="PTHR23417">
    <property type="entry name" value="3-DEOXY-D-MANNO-OCTULOSONIC-ACID TRANSFERASE/TRNA GUANINE-N 7 - -METHYLTRANSFERASE"/>
    <property type="match status" value="1"/>
</dbReference>
<dbReference type="EC" id="2.1.1.33" evidence="7"/>
<comment type="pathway">
    <text evidence="7">tRNA modification; N(7)-methylguanine-tRNA biosynthesis.</text>
</comment>
<dbReference type="SUPFAM" id="SSF53335">
    <property type="entry name" value="S-adenosyl-L-methionine-dependent methyltransferases"/>
    <property type="match status" value="1"/>
</dbReference>
<dbReference type="InterPro" id="IPR029063">
    <property type="entry name" value="SAM-dependent_MTases_sf"/>
</dbReference>
<dbReference type="NCBIfam" id="TIGR00091">
    <property type="entry name" value="tRNA (guanosine(46)-N7)-methyltransferase TrmB"/>
    <property type="match status" value="1"/>
</dbReference>
<evidence type="ECO:0000256" key="2">
    <source>
        <dbReference type="ARBA" id="ARBA00003015"/>
    </source>
</evidence>
<keyword evidence="6 7" id="KW-0819">tRNA processing</keyword>
<comment type="catalytic activity">
    <reaction evidence="1 7">
        <text>guanosine(46) in tRNA + S-adenosyl-L-methionine = N(7)-methylguanosine(46) in tRNA + S-adenosyl-L-homocysteine</text>
        <dbReference type="Rhea" id="RHEA:42708"/>
        <dbReference type="Rhea" id="RHEA-COMP:10188"/>
        <dbReference type="Rhea" id="RHEA-COMP:10189"/>
        <dbReference type="ChEBI" id="CHEBI:57856"/>
        <dbReference type="ChEBI" id="CHEBI:59789"/>
        <dbReference type="ChEBI" id="CHEBI:74269"/>
        <dbReference type="ChEBI" id="CHEBI:74480"/>
        <dbReference type="EC" id="2.1.1.33"/>
    </reaction>
</comment>
<name>A0A4D6YJZ8_9GAMM</name>
<feature type="binding site" evidence="7">
    <location>
        <position position="179"/>
    </location>
    <ligand>
        <name>substrate</name>
    </ligand>
</feature>
<dbReference type="PROSITE" id="PS51625">
    <property type="entry name" value="SAM_MT_TRMB"/>
    <property type="match status" value="1"/>
</dbReference>
<evidence type="ECO:0000313" key="9">
    <source>
        <dbReference type="Proteomes" id="UP000298782"/>
    </source>
</evidence>
<dbReference type="EMBL" id="CP034852">
    <property type="protein sequence ID" value="QCI26951.1"/>
    <property type="molecule type" value="Genomic_DNA"/>
</dbReference>